<keyword evidence="3 18" id="KW-0808">Transferase</keyword>
<dbReference type="FunFam" id="1.10.510.10:FF:000084">
    <property type="entry name" value="Wall-associated receptor kinase 2"/>
    <property type="match status" value="1"/>
</dbReference>
<dbReference type="Pfam" id="PF13947">
    <property type="entry name" value="GUB_WAK_bind"/>
    <property type="match status" value="2"/>
</dbReference>
<reference evidence="20" key="2">
    <citation type="submission" date="2017-02" db="EMBL/GenBank/DDBJ databases">
        <title>Sunflower complete genome.</title>
        <authorList>
            <person name="Langlade N."/>
            <person name="Munos S."/>
        </authorList>
    </citation>
    <scope>NUCLEOTIDE SEQUENCE [LARGE SCALE GENOMIC DNA]</scope>
    <source>
        <tissue evidence="20">Leaves</tissue>
    </source>
</reference>
<dbReference type="SUPFAM" id="SSF56112">
    <property type="entry name" value="Protein kinase-like (PK-like)"/>
    <property type="match status" value="1"/>
</dbReference>
<evidence type="ECO:0000256" key="8">
    <source>
        <dbReference type="ARBA" id="ARBA00022840"/>
    </source>
</evidence>
<dbReference type="Pfam" id="PF07714">
    <property type="entry name" value="PK_Tyr_Ser-Thr"/>
    <property type="match status" value="1"/>
</dbReference>
<dbReference type="CDD" id="cd14066">
    <property type="entry name" value="STKc_IRAK"/>
    <property type="match status" value="1"/>
</dbReference>
<organism evidence="20 21">
    <name type="scientific">Helianthus annuus</name>
    <name type="common">Common sunflower</name>
    <dbReference type="NCBI Taxonomy" id="4232"/>
    <lineage>
        <taxon>Eukaryota</taxon>
        <taxon>Viridiplantae</taxon>
        <taxon>Streptophyta</taxon>
        <taxon>Embryophyta</taxon>
        <taxon>Tracheophyta</taxon>
        <taxon>Spermatophyta</taxon>
        <taxon>Magnoliopsida</taxon>
        <taxon>eudicotyledons</taxon>
        <taxon>Gunneridae</taxon>
        <taxon>Pentapetalae</taxon>
        <taxon>asterids</taxon>
        <taxon>campanulids</taxon>
        <taxon>Asterales</taxon>
        <taxon>Asteraceae</taxon>
        <taxon>Asteroideae</taxon>
        <taxon>Heliantheae alliance</taxon>
        <taxon>Heliantheae</taxon>
        <taxon>Helianthus</taxon>
    </lineage>
</organism>
<dbReference type="GO" id="GO:0005524">
    <property type="term" value="F:ATP binding"/>
    <property type="evidence" value="ECO:0007669"/>
    <property type="project" value="UniProtKB-KW"/>
</dbReference>
<keyword evidence="4 15" id="KW-0812">Transmembrane</keyword>
<evidence type="ECO:0000256" key="4">
    <source>
        <dbReference type="ARBA" id="ARBA00022692"/>
    </source>
</evidence>
<evidence type="ECO:0000256" key="3">
    <source>
        <dbReference type="ARBA" id="ARBA00022679"/>
    </source>
</evidence>
<dbReference type="InterPro" id="IPR000719">
    <property type="entry name" value="Prot_kinase_dom"/>
</dbReference>
<dbReference type="STRING" id="4232.A0A251S9I9"/>
<dbReference type="InterPro" id="IPR008271">
    <property type="entry name" value="Ser/Thr_kinase_AS"/>
</dbReference>
<dbReference type="SMART" id="SM00220">
    <property type="entry name" value="S_TKc"/>
    <property type="match status" value="1"/>
</dbReference>
<dbReference type="Gene3D" id="3.30.200.20">
    <property type="entry name" value="Phosphorylase Kinase, domain 1"/>
    <property type="match status" value="1"/>
</dbReference>
<keyword evidence="20" id="KW-0430">Lectin</keyword>
<dbReference type="Gene3D" id="1.10.510.10">
    <property type="entry name" value="Transferase(Phosphotransferase) domain 1"/>
    <property type="match status" value="1"/>
</dbReference>
<keyword evidence="5 16" id="KW-0732">Signal</keyword>
<evidence type="ECO:0000256" key="9">
    <source>
        <dbReference type="ARBA" id="ARBA00022989"/>
    </source>
</evidence>
<dbReference type="EMBL" id="CM007904">
    <property type="protein sequence ID" value="OTF95527.1"/>
    <property type="molecule type" value="Genomic_DNA"/>
</dbReference>
<evidence type="ECO:0000256" key="12">
    <source>
        <dbReference type="ARBA" id="ARBA00023180"/>
    </source>
</evidence>
<evidence type="ECO:0000256" key="1">
    <source>
        <dbReference type="ARBA" id="ARBA00004479"/>
    </source>
</evidence>
<feature type="signal peptide" evidence="16">
    <location>
        <begin position="1"/>
        <end position="22"/>
    </location>
</feature>
<dbReference type="GO" id="GO:0005886">
    <property type="term" value="C:plasma membrane"/>
    <property type="evidence" value="ECO:0000318"/>
    <property type="project" value="GO_Central"/>
</dbReference>
<name>A0A251S9I9_HELAN</name>
<dbReference type="PANTHER" id="PTHR27005:SF388">
    <property type="entry name" value="MITOGEN-ACTIVATED PROTEIN (MAP) KINASE KINASE KINASE 10-RELATED"/>
    <property type="match status" value="1"/>
</dbReference>
<dbReference type="InterPro" id="IPR011009">
    <property type="entry name" value="Kinase-like_dom_sf"/>
</dbReference>
<evidence type="ECO:0000313" key="21">
    <source>
        <dbReference type="Proteomes" id="UP000215914"/>
    </source>
</evidence>
<evidence type="ECO:0000256" key="16">
    <source>
        <dbReference type="SAM" id="SignalP"/>
    </source>
</evidence>
<dbReference type="PROSITE" id="PS00108">
    <property type="entry name" value="PROTEIN_KINASE_ST"/>
    <property type="match status" value="1"/>
</dbReference>
<comment type="catalytic activity">
    <reaction evidence="13">
        <text>L-seryl-[protein] + ATP = O-phospho-L-seryl-[protein] + ADP + H(+)</text>
        <dbReference type="Rhea" id="RHEA:17989"/>
        <dbReference type="Rhea" id="RHEA-COMP:9863"/>
        <dbReference type="Rhea" id="RHEA-COMP:11604"/>
        <dbReference type="ChEBI" id="CHEBI:15378"/>
        <dbReference type="ChEBI" id="CHEBI:29999"/>
        <dbReference type="ChEBI" id="CHEBI:30616"/>
        <dbReference type="ChEBI" id="CHEBI:83421"/>
        <dbReference type="ChEBI" id="CHEBI:456216"/>
    </reaction>
</comment>
<comment type="subcellular location">
    <subcellularLocation>
        <location evidence="1">Membrane</location>
        <topology evidence="1">Single-pass type I membrane protein</topology>
    </subcellularLocation>
</comment>
<accession>A0A251S9I9</accession>
<evidence type="ECO:0000256" key="13">
    <source>
        <dbReference type="ARBA" id="ARBA00047558"/>
    </source>
</evidence>
<evidence type="ECO:0000313" key="18">
    <source>
        <dbReference type="EMBL" id="KAF5765445.1"/>
    </source>
</evidence>
<sequence>MKSLFQAYHLLILFSLTETTIATAVPRYAKPGCNDTCGNVRIPYPFGIGANCSINKWYVVDCHSSTPYLSALNQLEILGVNLENQTVTVNTPKISYCQNPVPNNGLTMSVDLGGSPFLYSKSHNKFVFEGCGNAVMMDNGSRVLTGCATNCLGDFVSDRNKCFGISCCQTTIPHSLRLYNVNITGDNGYDRGCGSAFLVDENSYVSEENSSDVPVSLLWTLSQGDIDQEVGKFTPAIKREFASFVVNSNKRVVPKYAKPGCSDICGNVKIPYPFGIGGDCSVNQWYIIECNSSTPYLSAFGHLEVLDVNTANQTITVNTPKISACQNSIRKSSKTMSIDLGLSPFLFSKSHNIFVFEGCGNAVMMDQGSQVLTGCSTNCHNGSRGDRNNCFGISCCQTTIPHYLKSYNINITRQAGDDRACGSAFLMDENSYVKGTFSEENSSYVPISLLWTLSEDDINNVSCYYSPGTLEVDLGNRTTMKSWKCQFFEFFSNYNFPQGNPYVGDGLNDTEDCARCKDDGSYCLYDTTYYYDADYLIKLKLSCIGTQLSSSAKAPANAEAPDFEKVPKNDKVIKSSKTSLGLILGISISIGVPFVVATSYILYKVIKQTIARRRRKRFFKRNGGLLLKQQQEADPSIVDKTILFTSHELKKATDNFNESKVLGRGGQGTVYKGVLADGRIVAVKKSKVFDESQLEQFINEVVILSQVNHRNVVKLLGCCLETEVPMLVSEFIPNGTLYDRLHNDDSPISLETRLQIATEVAGALAYLHSATSLQIYHRDIKTTNILLDDNYRAKVSDFGTSRFVAIDKSHLTTLVKGTFGYLDPEYFQSSQFTEKSDVYSFGVVLVELLTGEKPISLARSDEHRSLATHFMLAMEEGSAMSIFDAVVINEGSRDELLAIANLAMRCLNLNGRNRPTMKEVANELETIRTSHIASTAQTSMEL</sequence>
<dbReference type="FunCoup" id="A0A251S9I9">
    <property type="interactions" value="878"/>
</dbReference>
<feature type="transmembrane region" description="Helical" evidence="15">
    <location>
        <begin position="580"/>
        <end position="606"/>
    </location>
</feature>
<dbReference type="PANTHER" id="PTHR27005">
    <property type="entry name" value="WALL-ASSOCIATED RECEPTOR KINASE-LIKE 21"/>
    <property type="match status" value="1"/>
</dbReference>
<keyword evidence="12" id="KW-0325">Glycoprotein</keyword>
<evidence type="ECO:0000256" key="5">
    <source>
        <dbReference type="ARBA" id="ARBA00022729"/>
    </source>
</evidence>
<dbReference type="Proteomes" id="UP000215914">
    <property type="component" value="Chromosome 15"/>
</dbReference>
<evidence type="ECO:0000256" key="11">
    <source>
        <dbReference type="ARBA" id="ARBA00023157"/>
    </source>
</evidence>
<feature type="domain" description="Protein kinase" evidence="17">
    <location>
        <begin position="656"/>
        <end position="927"/>
    </location>
</feature>
<dbReference type="GO" id="GO:0007166">
    <property type="term" value="P:cell surface receptor signaling pathway"/>
    <property type="evidence" value="ECO:0000318"/>
    <property type="project" value="GO_Central"/>
</dbReference>
<dbReference type="OrthoDB" id="1785341at2759"/>
<dbReference type="InterPro" id="IPR025287">
    <property type="entry name" value="WAK_GUB"/>
</dbReference>
<reference evidence="18 21" key="1">
    <citation type="journal article" date="2017" name="Nature">
        <title>The sunflower genome provides insights into oil metabolism, flowering and Asterid evolution.</title>
        <authorList>
            <person name="Badouin H."/>
            <person name="Gouzy J."/>
            <person name="Grassa C.J."/>
            <person name="Murat F."/>
            <person name="Staton S.E."/>
            <person name="Cottret L."/>
            <person name="Lelandais-Briere C."/>
            <person name="Owens G.L."/>
            <person name="Carrere S."/>
            <person name="Mayjonade B."/>
            <person name="Legrand L."/>
            <person name="Gill N."/>
            <person name="Kane N.C."/>
            <person name="Bowers J.E."/>
            <person name="Hubner S."/>
            <person name="Bellec A."/>
            <person name="Berard A."/>
            <person name="Berges H."/>
            <person name="Blanchet N."/>
            <person name="Boniface M.C."/>
            <person name="Brunel D."/>
            <person name="Catrice O."/>
            <person name="Chaidir N."/>
            <person name="Claudel C."/>
            <person name="Donnadieu C."/>
            <person name="Faraut T."/>
            <person name="Fievet G."/>
            <person name="Helmstetter N."/>
            <person name="King M."/>
            <person name="Knapp S.J."/>
            <person name="Lai Z."/>
            <person name="Le Paslier M.C."/>
            <person name="Lippi Y."/>
            <person name="Lorenzon L."/>
            <person name="Mandel J.R."/>
            <person name="Marage G."/>
            <person name="Marchand G."/>
            <person name="Marquand E."/>
            <person name="Bret-Mestries E."/>
            <person name="Morien E."/>
            <person name="Nambeesan S."/>
            <person name="Nguyen T."/>
            <person name="Pegot-Espagnet P."/>
            <person name="Pouilly N."/>
            <person name="Raftis F."/>
            <person name="Sallet E."/>
            <person name="Schiex T."/>
            <person name="Thomas J."/>
            <person name="Vandecasteele C."/>
            <person name="Vares D."/>
            <person name="Vear F."/>
            <person name="Vautrin S."/>
            <person name="Crespi M."/>
            <person name="Mangin B."/>
            <person name="Burke J.M."/>
            <person name="Salse J."/>
            <person name="Munos S."/>
            <person name="Vincourt P."/>
            <person name="Rieseberg L.H."/>
            <person name="Langlade N.B."/>
        </authorList>
    </citation>
    <scope>NUCLEOTIDE SEQUENCE [LARGE SCALE GENOMIC DNA]</scope>
    <source>
        <strain evidence="21">cv. SF193</strain>
        <tissue evidence="18">Leaves</tissue>
    </source>
</reference>
<keyword evidence="21" id="KW-1185">Reference proteome</keyword>
<keyword evidence="8" id="KW-0067">ATP-binding</keyword>
<feature type="chain" id="PRO_5011914343" evidence="16">
    <location>
        <begin position="23"/>
        <end position="942"/>
    </location>
</feature>
<evidence type="ECO:0000259" key="17">
    <source>
        <dbReference type="PROSITE" id="PS50011"/>
    </source>
</evidence>
<evidence type="ECO:0000313" key="20">
    <source>
        <dbReference type="EMBL" id="OTF95527.1"/>
    </source>
</evidence>
<dbReference type="InterPro" id="IPR045274">
    <property type="entry name" value="WAK-like"/>
</dbReference>
<keyword evidence="7" id="KW-0418">Kinase</keyword>
<comment type="catalytic activity">
    <reaction evidence="14">
        <text>L-threonyl-[protein] + ATP = O-phospho-L-threonyl-[protein] + ADP + H(+)</text>
        <dbReference type="Rhea" id="RHEA:46608"/>
        <dbReference type="Rhea" id="RHEA-COMP:11060"/>
        <dbReference type="Rhea" id="RHEA-COMP:11605"/>
        <dbReference type="ChEBI" id="CHEBI:15378"/>
        <dbReference type="ChEBI" id="CHEBI:30013"/>
        <dbReference type="ChEBI" id="CHEBI:30616"/>
        <dbReference type="ChEBI" id="CHEBI:61977"/>
        <dbReference type="ChEBI" id="CHEBI:456216"/>
    </reaction>
</comment>
<keyword evidence="2" id="KW-0723">Serine/threonine-protein kinase</keyword>
<evidence type="ECO:0000256" key="14">
    <source>
        <dbReference type="ARBA" id="ARBA00047951"/>
    </source>
</evidence>
<dbReference type="EMBL" id="MNCJ02000330">
    <property type="protein sequence ID" value="KAF5765445.1"/>
    <property type="molecule type" value="Genomic_DNA"/>
</dbReference>
<dbReference type="AlphaFoldDB" id="A0A251S9I9"/>
<gene>
    <name evidence="19" type="ORF">HannXRQ_Chr15g0484091</name>
    <name evidence="20" type="ORF">HannXRQ_Chr15g0484101</name>
    <name evidence="18" type="ORF">HanXRQr2_Chr15g0703861</name>
</gene>
<dbReference type="GO" id="GO:0030247">
    <property type="term" value="F:polysaccharide binding"/>
    <property type="evidence" value="ECO:0007669"/>
    <property type="project" value="InterPro"/>
</dbReference>
<keyword evidence="9 15" id="KW-1133">Transmembrane helix</keyword>
<dbReference type="OMA" id="CIVIDIA"/>
<keyword evidence="6" id="KW-0547">Nucleotide-binding</keyword>
<dbReference type="InterPro" id="IPR001245">
    <property type="entry name" value="Ser-Thr/Tyr_kinase_cat_dom"/>
</dbReference>
<dbReference type="GO" id="GO:0004674">
    <property type="term" value="F:protein serine/threonine kinase activity"/>
    <property type="evidence" value="ECO:0007669"/>
    <property type="project" value="UniProtKB-KW"/>
</dbReference>
<dbReference type="PROSITE" id="PS50011">
    <property type="entry name" value="PROTEIN_KINASE_DOM"/>
    <property type="match status" value="1"/>
</dbReference>
<keyword evidence="10 15" id="KW-0472">Membrane</keyword>
<proteinExistence type="predicted"/>
<protein>
    <submittedName>
        <fullName evidence="20">Putative concanavalin A-like lectin/glucanase domain-containing protein</fullName>
    </submittedName>
</protein>
<keyword evidence="11" id="KW-1015">Disulfide bond</keyword>
<evidence type="ECO:0000256" key="6">
    <source>
        <dbReference type="ARBA" id="ARBA00022741"/>
    </source>
</evidence>
<evidence type="ECO:0000256" key="10">
    <source>
        <dbReference type="ARBA" id="ARBA00023136"/>
    </source>
</evidence>
<dbReference type="FunFam" id="3.30.200.20:FF:000043">
    <property type="entry name" value="Wall-associated receptor kinase 2"/>
    <property type="match status" value="1"/>
</dbReference>
<evidence type="ECO:0000256" key="2">
    <source>
        <dbReference type="ARBA" id="ARBA00022527"/>
    </source>
</evidence>
<evidence type="ECO:0000256" key="7">
    <source>
        <dbReference type="ARBA" id="ARBA00022777"/>
    </source>
</evidence>
<reference evidence="18" key="3">
    <citation type="submission" date="2020-06" db="EMBL/GenBank/DDBJ databases">
        <title>Helianthus annuus Genome sequencing and assembly Release 2.</title>
        <authorList>
            <person name="Gouzy J."/>
            <person name="Langlade N."/>
            <person name="Munos S."/>
        </authorList>
    </citation>
    <scope>NUCLEOTIDE SEQUENCE</scope>
    <source>
        <tissue evidence="18">Leaves</tissue>
    </source>
</reference>
<evidence type="ECO:0000256" key="15">
    <source>
        <dbReference type="SAM" id="Phobius"/>
    </source>
</evidence>
<evidence type="ECO:0000313" key="19">
    <source>
        <dbReference type="EMBL" id="OTF95526.1"/>
    </source>
</evidence>
<dbReference type="EMBL" id="CM007904">
    <property type="protein sequence ID" value="OTF95526.1"/>
    <property type="molecule type" value="Genomic_DNA"/>
</dbReference>
<dbReference type="Gramene" id="mRNA:HanXRQr2_Chr15g0703861">
    <property type="protein sequence ID" value="mRNA:HanXRQr2_Chr15g0703861"/>
    <property type="gene ID" value="HanXRQr2_Chr15g0703861"/>
</dbReference>